<evidence type="ECO:0000259" key="2">
    <source>
        <dbReference type="PROSITE" id="PS51012"/>
    </source>
</evidence>
<feature type="transmembrane region" description="Helical" evidence="1">
    <location>
        <begin position="132"/>
        <end position="156"/>
    </location>
</feature>
<dbReference type="GO" id="GO:0043190">
    <property type="term" value="C:ATP-binding cassette (ABC) transporter complex"/>
    <property type="evidence" value="ECO:0007669"/>
    <property type="project" value="InterPro"/>
</dbReference>
<evidence type="ECO:0000256" key="1">
    <source>
        <dbReference type="SAM" id="Phobius"/>
    </source>
</evidence>
<dbReference type="Proteomes" id="UP000193801">
    <property type="component" value="Unassembled WGS sequence"/>
</dbReference>
<proteinExistence type="predicted"/>
<feature type="transmembrane region" description="Helical" evidence="1">
    <location>
        <begin position="168"/>
        <end position="189"/>
    </location>
</feature>
<keyword evidence="1" id="KW-0812">Transmembrane</keyword>
<dbReference type="PIRSF" id="PIRSF006648">
    <property type="entry name" value="DrrB"/>
    <property type="match status" value="1"/>
</dbReference>
<dbReference type="GO" id="GO:0140359">
    <property type="term" value="F:ABC-type transporter activity"/>
    <property type="evidence" value="ECO:0007669"/>
    <property type="project" value="InterPro"/>
</dbReference>
<dbReference type="RefSeq" id="WP_241519323.1">
    <property type="nucleotide sequence ID" value="NZ_LQPK01000004.1"/>
</dbReference>
<dbReference type="Proteomes" id="UP000193285">
    <property type="component" value="Unassembled WGS sequence"/>
</dbReference>
<feature type="transmembrane region" description="Helical" evidence="1">
    <location>
        <begin position="230"/>
        <end position="248"/>
    </location>
</feature>
<dbReference type="InterPro" id="IPR000412">
    <property type="entry name" value="ABC_2_transport"/>
</dbReference>
<comment type="caution">
    <text evidence="4">The sequence shown here is derived from an EMBL/GenBank/DDBJ whole genome shotgun (WGS) entry which is preliminary data.</text>
</comment>
<reference evidence="4" key="3">
    <citation type="submission" date="2016-01" db="EMBL/GenBank/DDBJ databases">
        <authorList>
            <person name="Oliw E.H."/>
        </authorList>
    </citation>
    <scope>NUCLEOTIDE SEQUENCE</scope>
    <source>
        <strain evidence="4">IEC33</strain>
    </source>
</reference>
<feature type="transmembrane region" description="Helical" evidence="1">
    <location>
        <begin position="52"/>
        <end position="70"/>
    </location>
</feature>
<keyword evidence="6" id="KW-1185">Reference proteome</keyword>
<accession>A0A1X2AH03</accession>
<dbReference type="PANTHER" id="PTHR43229:SF2">
    <property type="entry name" value="NODULATION PROTEIN J"/>
    <property type="match status" value="1"/>
</dbReference>
<dbReference type="InterPro" id="IPR047817">
    <property type="entry name" value="ABC2_TM_bact-type"/>
</dbReference>
<protein>
    <submittedName>
        <fullName evidence="4">ABC transporter</fullName>
    </submittedName>
</protein>
<dbReference type="AlphaFoldDB" id="A0A1X2AH03"/>
<evidence type="ECO:0000313" key="5">
    <source>
        <dbReference type="Proteomes" id="UP000193285"/>
    </source>
</evidence>
<evidence type="ECO:0000313" key="4">
    <source>
        <dbReference type="EMBL" id="ORW50399.1"/>
    </source>
</evidence>
<organism evidence="4 5">
    <name type="scientific">Mycobacterium paraense</name>
    <dbReference type="NCBI Taxonomy" id="767916"/>
    <lineage>
        <taxon>Bacteria</taxon>
        <taxon>Bacillati</taxon>
        <taxon>Actinomycetota</taxon>
        <taxon>Actinomycetes</taxon>
        <taxon>Mycobacteriales</taxon>
        <taxon>Mycobacteriaceae</taxon>
        <taxon>Mycobacterium</taxon>
        <taxon>Mycobacterium simiae complex</taxon>
    </lineage>
</organism>
<reference evidence="3" key="2">
    <citation type="submission" date="2016-01" db="EMBL/GenBank/DDBJ databases">
        <authorList>
            <person name="Ana R.F.D.C."/>
            <person name="Tarcisio F."/>
            <person name="Maria L.L."/>
            <person name="Monica P."/>
            <person name="Wana L.O.D.C."/>
            <person name="Elisabetta G."/>
            <person name="Jeann R.D.C.B."/>
            <person name="Veronica D.S."/>
            <person name="Karla V.B.L."/>
            <person name="Roberto B."/>
            <person name="Antonella G."/>
            <person name="Anna F."/>
            <person name="Alessandro M."/>
            <person name="Pamela F."/>
            <person name="Francesca D.L."/>
            <person name="Giulia F.S."/>
            <person name="Sara T."/>
            <person name="Fabio R."/>
            <person name="Olivier J."/>
            <person name="Nicola S."/>
            <person name="Enrico T."/>
        </authorList>
    </citation>
    <scope>NUCLEOTIDE SEQUENCE</scope>
    <source>
        <strain evidence="3">FI-07156</strain>
    </source>
</reference>
<keyword evidence="1" id="KW-0472">Membrane</keyword>
<dbReference type="PROSITE" id="PS51012">
    <property type="entry name" value="ABC_TM2"/>
    <property type="match status" value="1"/>
</dbReference>
<sequence>MTALAALTERVVQNAMRNDLVFAVVSPGLNFVVFNFMLGNVIDTGGMSYPQYVLPVVVVQVIFLGALTTIDRAAQDERSDFADRLRTLPISTVTPLMARMMYCLFRGALGLLAAIAVGYAFGFRMFGGLMHAAAFAVLALLLTLALSLAADAAGVLSVASQGRFASSGVLDQLLLVPQMLLVMLSTGMAPADSFPNWLHPFVRNQPVSQVTQTLRGFTTGHVVASNVATSLAWCLGLLVVFGAIAMRVQGRPQ</sequence>
<feature type="transmembrane region" description="Helical" evidence="1">
    <location>
        <begin position="20"/>
        <end position="40"/>
    </location>
</feature>
<reference evidence="5 6" key="1">
    <citation type="journal article" date="2015" name="Emerg. Microbes Infect.">
        <title>Characterization of 17 strains belonging to the Mycobacterium simiae complex and description of Mycobacterium paraense sp. nov.</title>
        <authorList>
            <person name="Fusco da Costa A.R."/>
            <person name="Fedrizzi T."/>
            <person name="Lopes M.L."/>
            <person name="Pecorari M."/>
            <person name="Oliveira da Costa W.L."/>
            <person name="Giacobazzi E."/>
            <person name="da Costa Bahia J.R."/>
            <person name="De Sanctis V."/>
            <person name="Batista Lima K.V."/>
            <person name="Bertorelli R."/>
            <person name="Grottola A."/>
            <person name="Fabio A."/>
            <person name="Mariottini A."/>
            <person name="Ferretti P."/>
            <person name="Di Leva F."/>
            <person name="Fregni Serpini G."/>
            <person name="Tagliazucchi S."/>
            <person name="Rumpianesi F."/>
            <person name="Jousson O."/>
            <person name="Segata N."/>
            <person name="Tortoli E."/>
        </authorList>
    </citation>
    <scope>NUCLEOTIDE SEQUENCE [LARGE SCALE GENOMIC DNA]</scope>
    <source>
        <strain evidence="3 6">FI-07156</strain>
        <strain evidence="4 5">IEC33</strain>
    </source>
</reference>
<evidence type="ECO:0000313" key="3">
    <source>
        <dbReference type="EMBL" id="ORW33404.1"/>
    </source>
</evidence>
<dbReference type="EMBL" id="LQPK01000004">
    <property type="protein sequence ID" value="ORW33404.1"/>
    <property type="molecule type" value="Genomic_DNA"/>
</dbReference>
<dbReference type="InterPro" id="IPR051784">
    <property type="entry name" value="Nod_factor_ABC_transporter"/>
</dbReference>
<evidence type="ECO:0000313" key="6">
    <source>
        <dbReference type="Proteomes" id="UP000193801"/>
    </source>
</evidence>
<feature type="domain" description="ABC transmembrane type-2" evidence="2">
    <location>
        <begin position="18"/>
        <end position="252"/>
    </location>
</feature>
<gene>
    <name evidence="4" type="ORF">AWB90_07655</name>
    <name evidence="3" type="ORF">AWB91_07460</name>
</gene>
<keyword evidence="1" id="KW-1133">Transmembrane helix</keyword>
<name>A0A1X2AH03_9MYCO</name>
<dbReference type="STRING" id="767916.AWB91_07460"/>
<dbReference type="EMBL" id="LQPN01000032">
    <property type="protein sequence ID" value="ORW50399.1"/>
    <property type="molecule type" value="Genomic_DNA"/>
</dbReference>
<dbReference type="PANTHER" id="PTHR43229">
    <property type="entry name" value="NODULATION PROTEIN J"/>
    <property type="match status" value="1"/>
</dbReference>
<feature type="transmembrane region" description="Helical" evidence="1">
    <location>
        <begin position="104"/>
        <end position="126"/>
    </location>
</feature>